<comment type="caution">
    <text evidence="2">The sequence shown here is derived from an EMBL/GenBank/DDBJ whole genome shotgun (WGS) entry which is preliminary data.</text>
</comment>
<dbReference type="InterPro" id="IPR015943">
    <property type="entry name" value="WD40/YVTN_repeat-like_dom_sf"/>
</dbReference>
<accession>A0AAD5X819</accession>
<evidence type="ECO:0000256" key="1">
    <source>
        <dbReference type="PROSITE-ProRule" id="PRU00221"/>
    </source>
</evidence>
<organism evidence="2 3">
    <name type="scientific">Physocladia obscura</name>
    <dbReference type="NCBI Taxonomy" id="109957"/>
    <lineage>
        <taxon>Eukaryota</taxon>
        <taxon>Fungi</taxon>
        <taxon>Fungi incertae sedis</taxon>
        <taxon>Chytridiomycota</taxon>
        <taxon>Chytridiomycota incertae sedis</taxon>
        <taxon>Chytridiomycetes</taxon>
        <taxon>Chytridiales</taxon>
        <taxon>Chytriomycetaceae</taxon>
        <taxon>Physocladia</taxon>
    </lineage>
</organism>
<feature type="repeat" description="WD" evidence="1">
    <location>
        <begin position="400"/>
        <end position="432"/>
    </location>
</feature>
<dbReference type="Gene3D" id="1.20.1280.50">
    <property type="match status" value="1"/>
</dbReference>
<dbReference type="InterPro" id="IPR036047">
    <property type="entry name" value="F-box-like_dom_sf"/>
</dbReference>
<protein>
    <recommendedName>
        <fullName evidence="4">F-box domain-containing protein</fullName>
    </recommendedName>
</protein>
<keyword evidence="3" id="KW-1185">Reference proteome</keyword>
<proteinExistence type="predicted"/>
<dbReference type="PROSITE" id="PS50294">
    <property type="entry name" value="WD_REPEATS_REGION"/>
    <property type="match status" value="1"/>
</dbReference>
<reference evidence="2" key="1">
    <citation type="submission" date="2020-05" db="EMBL/GenBank/DDBJ databases">
        <title>Phylogenomic resolution of chytrid fungi.</title>
        <authorList>
            <person name="Stajich J.E."/>
            <person name="Amses K."/>
            <person name="Simmons R."/>
            <person name="Seto K."/>
            <person name="Myers J."/>
            <person name="Bonds A."/>
            <person name="Quandt C.A."/>
            <person name="Barry K."/>
            <person name="Liu P."/>
            <person name="Grigoriev I."/>
            <person name="Longcore J.E."/>
            <person name="James T.Y."/>
        </authorList>
    </citation>
    <scope>NUCLEOTIDE SEQUENCE</scope>
    <source>
        <strain evidence="2">JEL0513</strain>
    </source>
</reference>
<dbReference type="Proteomes" id="UP001211907">
    <property type="component" value="Unassembled WGS sequence"/>
</dbReference>
<gene>
    <name evidence="2" type="ORF">HK100_007872</name>
</gene>
<evidence type="ECO:0000313" key="2">
    <source>
        <dbReference type="EMBL" id="KAJ3089048.1"/>
    </source>
</evidence>
<dbReference type="SUPFAM" id="SSF50978">
    <property type="entry name" value="WD40 repeat-like"/>
    <property type="match status" value="1"/>
</dbReference>
<name>A0AAD5X819_9FUNG</name>
<keyword evidence="1" id="KW-0853">WD repeat</keyword>
<dbReference type="Gene3D" id="2.130.10.10">
    <property type="entry name" value="YVTN repeat-like/Quinoprotein amine dehydrogenase"/>
    <property type="match status" value="1"/>
</dbReference>
<dbReference type="AlphaFoldDB" id="A0AAD5X819"/>
<dbReference type="InterPro" id="IPR001680">
    <property type="entry name" value="WD40_rpt"/>
</dbReference>
<sequence>MENDDVLDELNNSDDNSTKYAPIKYSKTITESFKHVLADKITDTFKKIKMIDSIIDEQKITDISEQISIILQDAIPGICGPVKLVKILQFFDASDLLKFSALNMAWRIACGTNAEIWANVCLKSGVSFGPEAIPNFDTIAVRCSDETRASCLWREVWMYAQIVSKNWIKGQCEINHIRVADIRDSVTWQLEKVENQQPLQPEHGVSIISLNFSNPAVKCSISHIAASGDSAGELRVWNLFTGKLITKLEKVHSNGISQIIIVEKSKFYLGEGDGDSGIVIITSGFDCVIRAHLLSSLSIIDEPYVSPIEDELSPAEDDLSLFRCRSTVEKFKNFVMPKSRKLAPLSQSYSRKSSLSLGFIRRNSDFSQKFVRNSNSNVKQSVGDKNYDGGTLKLLPFGEMKGHSGHVYCMNLSSCETKLVSGSVDFSVRVIN</sequence>
<evidence type="ECO:0000313" key="3">
    <source>
        <dbReference type="Proteomes" id="UP001211907"/>
    </source>
</evidence>
<dbReference type="PROSITE" id="PS50082">
    <property type="entry name" value="WD_REPEATS_2"/>
    <property type="match status" value="1"/>
</dbReference>
<dbReference type="InterPro" id="IPR036322">
    <property type="entry name" value="WD40_repeat_dom_sf"/>
</dbReference>
<dbReference type="Pfam" id="PF00400">
    <property type="entry name" value="WD40"/>
    <property type="match status" value="1"/>
</dbReference>
<evidence type="ECO:0008006" key="4">
    <source>
        <dbReference type="Google" id="ProtNLM"/>
    </source>
</evidence>
<dbReference type="SMART" id="SM00320">
    <property type="entry name" value="WD40"/>
    <property type="match status" value="2"/>
</dbReference>
<dbReference type="SUPFAM" id="SSF81383">
    <property type="entry name" value="F-box domain"/>
    <property type="match status" value="1"/>
</dbReference>
<dbReference type="EMBL" id="JADGJH010003748">
    <property type="protein sequence ID" value="KAJ3089048.1"/>
    <property type="molecule type" value="Genomic_DNA"/>
</dbReference>